<dbReference type="GO" id="GO:0005730">
    <property type="term" value="C:nucleolus"/>
    <property type="evidence" value="ECO:0007669"/>
    <property type="project" value="TreeGrafter"/>
</dbReference>
<keyword evidence="4" id="KW-0255">Endonuclease</keyword>
<dbReference type="GO" id="GO:0003727">
    <property type="term" value="F:single-stranded RNA binding"/>
    <property type="evidence" value="ECO:0007669"/>
    <property type="project" value="TreeGrafter"/>
</dbReference>
<sequence length="261" mass="28803">MADLDDDTTAQRAAWESEQTKMKQALDTTSTVDLTSLTRIGGVDISFFKGTDDACAALVVLSYPDMKVLCEASCYTKLTLPYIPTFLGFRELPALLPLFDMIPDELQPQLVLVDGNGLLHPRGFGLASHLGVVKDLPTIGVAKTFLNVDGLMKSHVRTLVQDAKTEQRHGDNTSKDVVIELRGNSGAVWGAAVCTKRIENPIYVSVGHRITLAQAVQVSMECSLYRVPEPIRQADLRSRAIIRRWEAEGVDERLRSYQVCL</sequence>
<dbReference type="GO" id="GO:0016891">
    <property type="term" value="F:RNA endonuclease activity producing 5'-phosphomonoesters, hydrolytic mechanism"/>
    <property type="evidence" value="ECO:0007669"/>
    <property type="project" value="TreeGrafter"/>
</dbReference>
<comment type="subcellular location">
    <subcellularLocation>
        <location evidence="1">Cytoplasm</location>
    </subcellularLocation>
</comment>
<gene>
    <name evidence="6" type="ORF">ACHHYP_08381</name>
</gene>
<dbReference type="GO" id="GO:0005737">
    <property type="term" value="C:cytoplasm"/>
    <property type="evidence" value="ECO:0007669"/>
    <property type="project" value="UniProtKB-SubCell"/>
</dbReference>
<keyword evidence="2" id="KW-0963">Cytoplasm</keyword>
<dbReference type="OrthoDB" id="20018at2759"/>
<dbReference type="AlphaFoldDB" id="A0A1V9ZKV7"/>
<comment type="caution">
    <text evidence="6">The sequence shown here is derived from an EMBL/GenBank/DDBJ whole genome shotgun (WGS) entry which is preliminary data.</text>
</comment>
<evidence type="ECO:0000256" key="3">
    <source>
        <dbReference type="ARBA" id="ARBA00022722"/>
    </source>
</evidence>
<dbReference type="PANTHER" id="PTHR28511:SF1">
    <property type="entry name" value="ENDONUCLEASE V"/>
    <property type="match status" value="1"/>
</dbReference>
<reference evidence="6 7" key="1">
    <citation type="journal article" date="2014" name="Genome Biol. Evol.">
        <title>The secreted proteins of Achlya hypogyna and Thraustotheca clavata identify the ancestral oomycete secretome and reveal gene acquisitions by horizontal gene transfer.</title>
        <authorList>
            <person name="Misner I."/>
            <person name="Blouin N."/>
            <person name="Leonard G."/>
            <person name="Richards T.A."/>
            <person name="Lane C.E."/>
        </authorList>
    </citation>
    <scope>NUCLEOTIDE SEQUENCE [LARGE SCALE GENOMIC DNA]</scope>
    <source>
        <strain evidence="6 7">ATCC 48635</strain>
    </source>
</reference>
<evidence type="ECO:0008006" key="8">
    <source>
        <dbReference type="Google" id="ProtNLM"/>
    </source>
</evidence>
<dbReference type="GO" id="GO:0006281">
    <property type="term" value="P:DNA repair"/>
    <property type="evidence" value="ECO:0007669"/>
    <property type="project" value="InterPro"/>
</dbReference>
<evidence type="ECO:0000313" key="6">
    <source>
        <dbReference type="EMBL" id="OQR98619.1"/>
    </source>
</evidence>
<dbReference type="CDD" id="cd06559">
    <property type="entry name" value="Endonuclease_V"/>
    <property type="match status" value="1"/>
</dbReference>
<evidence type="ECO:0000256" key="5">
    <source>
        <dbReference type="ARBA" id="ARBA00022801"/>
    </source>
</evidence>
<evidence type="ECO:0000256" key="1">
    <source>
        <dbReference type="ARBA" id="ARBA00004496"/>
    </source>
</evidence>
<dbReference type="InterPro" id="IPR007581">
    <property type="entry name" value="Endonuclease-V"/>
</dbReference>
<name>A0A1V9ZKV7_ACHHY</name>
<dbReference type="STRING" id="1202772.A0A1V9ZKV7"/>
<dbReference type="Gene3D" id="3.30.2170.10">
    <property type="entry name" value="archaeoglobus fulgidus dsm 4304 superfamily"/>
    <property type="match status" value="1"/>
</dbReference>
<dbReference type="Proteomes" id="UP000243579">
    <property type="component" value="Unassembled WGS sequence"/>
</dbReference>
<dbReference type="HAMAP" id="MF_00801">
    <property type="entry name" value="Endonuclease_5"/>
    <property type="match status" value="1"/>
</dbReference>
<dbReference type="EMBL" id="JNBR01000082">
    <property type="protein sequence ID" value="OQR98619.1"/>
    <property type="molecule type" value="Genomic_DNA"/>
</dbReference>
<evidence type="ECO:0000313" key="7">
    <source>
        <dbReference type="Proteomes" id="UP000243579"/>
    </source>
</evidence>
<keyword evidence="5" id="KW-0378">Hydrolase</keyword>
<proteinExistence type="inferred from homology"/>
<keyword evidence="7" id="KW-1185">Reference proteome</keyword>
<organism evidence="6 7">
    <name type="scientific">Achlya hypogyna</name>
    <name type="common">Oomycete</name>
    <name type="synonym">Protoachlya hypogyna</name>
    <dbReference type="NCBI Taxonomy" id="1202772"/>
    <lineage>
        <taxon>Eukaryota</taxon>
        <taxon>Sar</taxon>
        <taxon>Stramenopiles</taxon>
        <taxon>Oomycota</taxon>
        <taxon>Saprolegniomycetes</taxon>
        <taxon>Saprolegniales</taxon>
        <taxon>Achlyaceae</taxon>
        <taxon>Achlya</taxon>
    </lineage>
</organism>
<evidence type="ECO:0000256" key="4">
    <source>
        <dbReference type="ARBA" id="ARBA00022759"/>
    </source>
</evidence>
<protein>
    <recommendedName>
        <fullName evidence="8">Endonuclease V</fullName>
    </recommendedName>
</protein>
<dbReference type="PANTHER" id="PTHR28511">
    <property type="entry name" value="ENDONUCLEASE V"/>
    <property type="match status" value="1"/>
</dbReference>
<keyword evidence="3" id="KW-0540">Nuclease</keyword>
<accession>A0A1V9ZKV7</accession>
<evidence type="ECO:0000256" key="2">
    <source>
        <dbReference type="ARBA" id="ARBA00022490"/>
    </source>
</evidence>
<dbReference type="Pfam" id="PF04493">
    <property type="entry name" value="Endonuclease_5"/>
    <property type="match status" value="1"/>
</dbReference>